<sequence>MEIFGLSESHVTVTEADNVTMTCSGAIFLSRIDKVCTDLLELVKINKENAETLIASYPRLGQYY</sequence>
<keyword evidence="2" id="KW-1185">Reference proteome</keyword>
<feature type="non-terminal residue" evidence="1">
    <location>
        <position position="64"/>
    </location>
</feature>
<reference evidence="1" key="1">
    <citation type="journal article" date="2023" name="PLoS Negl. Trop. Dis.">
        <title>A genome sequence for Biomphalaria pfeifferi, the major vector snail for the human-infecting parasite Schistosoma mansoni.</title>
        <authorList>
            <person name="Bu L."/>
            <person name="Lu L."/>
            <person name="Laidemitt M.R."/>
            <person name="Zhang S.M."/>
            <person name="Mutuku M."/>
            <person name="Mkoji G."/>
            <person name="Steinauer M."/>
            <person name="Loker E.S."/>
        </authorList>
    </citation>
    <scope>NUCLEOTIDE SEQUENCE</scope>
    <source>
        <strain evidence="1">KasaAsao</strain>
    </source>
</reference>
<name>A0AAD8FBA3_BIOPF</name>
<comment type="caution">
    <text evidence="1">The sequence shown here is derived from an EMBL/GenBank/DDBJ whole genome shotgun (WGS) entry which is preliminary data.</text>
</comment>
<reference evidence="1" key="2">
    <citation type="submission" date="2023-04" db="EMBL/GenBank/DDBJ databases">
        <authorList>
            <person name="Bu L."/>
            <person name="Lu L."/>
            <person name="Laidemitt M.R."/>
            <person name="Zhang S.M."/>
            <person name="Mutuku M."/>
            <person name="Mkoji G."/>
            <person name="Steinauer M."/>
            <person name="Loker E.S."/>
        </authorList>
    </citation>
    <scope>NUCLEOTIDE SEQUENCE</scope>
    <source>
        <strain evidence="1">KasaAsao</strain>
        <tissue evidence="1">Whole Snail</tissue>
    </source>
</reference>
<protein>
    <submittedName>
        <fullName evidence="1">Uncharacterized protein</fullName>
    </submittedName>
</protein>
<organism evidence="1 2">
    <name type="scientific">Biomphalaria pfeifferi</name>
    <name type="common">Bloodfluke planorb</name>
    <name type="synonym">Freshwater snail</name>
    <dbReference type="NCBI Taxonomy" id="112525"/>
    <lineage>
        <taxon>Eukaryota</taxon>
        <taxon>Metazoa</taxon>
        <taxon>Spiralia</taxon>
        <taxon>Lophotrochozoa</taxon>
        <taxon>Mollusca</taxon>
        <taxon>Gastropoda</taxon>
        <taxon>Heterobranchia</taxon>
        <taxon>Euthyneura</taxon>
        <taxon>Panpulmonata</taxon>
        <taxon>Hygrophila</taxon>
        <taxon>Lymnaeoidea</taxon>
        <taxon>Planorbidae</taxon>
        <taxon>Biomphalaria</taxon>
    </lineage>
</organism>
<gene>
    <name evidence="1" type="ORF">Bpfe_013520</name>
</gene>
<dbReference type="EMBL" id="JASAOG010000057">
    <property type="protein sequence ID" value="KAK0057156.1"/>
    <property type="molecule type" value="Genomic_DNA"/>
</dbReference>
<evidence type="ECO:0000313" key="2">
    <source>
        <dbReference type="Proteomes" id="UP001233172"/>
    </source>
</evidence>
<dbReference type="Proteomes" id="UP001233172">
    <property type="component" value="Unassembled WGS sequence"/>
</dbReference>
<dbReference type="AlphaFoldDB" id="A0AAD8FBA3"/>
<evidence type="ECO:0000313" key="1">
    <source>
        <dbReference type="EMBL" id="KAK0057156.1"/>
    </source>
</evidence>
<proteinExistence type="predicted"/>
<accession>A0AAD8FBA3</accession>